<dbReference type="EMBL" id="GBRH01181647">
    <property type="protein sequence ID" value="JAE16249.1"/>
    <property type="molecule type" value="Transcribed_RNA"/>
</dbReference>
<protein>
    <submittedName>
        <fullName evidence="1">Uncharacterized protein</fullName>
    </submittedName>
</protein>
<organism evidence="1">
    <name type="scientific">Arundo donax</name>
    <name type="common">Giant reed</name>
    <name type="synonym">Donax arundinaceus</name>
    <dbReference type="NCBI Taxonomy" id="35708"/>
    <lineage>
        <taxon>Eukaryota</taxon>
        <taxon>Viridiplantae</taxon>
        <taxon>Streptophyta</taxon>
        <taxon>Embryophyta</taxon>
        <taxon>Tracheophyta</taxon>
        <taxon>Spermatophyta</taxon>
        <taxon>Magnoliopsida</taxon>
        <taxon>Liliopsida</taxon>
        <taxon>Poales</taxon>
        <taxon>Poaceae</taxon>
        <taxon>PACMAD clade</taxon>
        <taxon>Arundinoideae</taxon>
        <taxon>Arundineae</taxon>
        <taxon>Arundo</taxon>
    </lineage>
</organism>
<accession>A0A0A9FYH3</accession>
<reference evidence="1" key="2">
    <citation type="journal article" date="2015" name="Data Brief">
        <title>Shoot transcriptome of the giant reed, Arundo donax.</title>
        <authorList>
            <person name="Barrero R.A."/>
            <person name="Guerrero F.D."/>
            <person name="Moolhuijzen P."/>
            <person name="Goolsby J.A."/>
            <person name="Tidwell J."/>
            <person name="Bellgard S.E."/>
            <person name="Bellgard M.I."/>
        </authorList>
    </citation>
    <scope>NUCLEOTIDE SEQUENCE</scope>
    <source>
        <tissue evidence="1">Shoot tissue taken approximately 20 cm above the soil surface</tissue>
    </source>
</reference>
<evidence type="ECO:0000313" key="1">
    <source>
        <dbReference type="EMBL" id="JAE16249.1"/>
    </source>
</evidence>
<name>A0A0A9FYH3_ARUDO</name>
<sequence length="34" mass="3941">MSNLEEIRRPGVKFRKTNELNVNCGEECEFGVKI</sequence>
<reference evidence="1" key="1">
    <citation type="submission" date="2014-09" db="EMBL/GenBank/DDBJ databases">
        <authorList>
            <person name="Magalhaes I.L.F."/>
            <person name="Oliveira U."/>
            <person name="Santos F.R."/>
            <person name="Vidigal T.H.D.A."/>
            <person name="Brescovit A.D."/>
            <person name="Santos A.J."/>
        </authorList>
    </citation>
    <scope>NUCLEOTIDE SEQUENCE</scope>
    <source>
        <tissue evidence="1">Shoot tissue taken approximately 20 cm above the soil surface</tissue>
    </source>
</reference>
<proteinExistence type="predicted"/>
<dbReference type="AlphaFoldDB" id="A0A0A9FYH3"/>